<evidence type="ECO:0000313" key="2">
    <source>
        <dbReference type="EMBL" id="MBO8425619.1"/>
    </source>
</evidence>
<protein>
    <submittedName>
        <fullName evidence="2">Uncharacterized protein</fullName>
    </submittedName>
</protein>
<evidence type="ECO:0000256" key="1">
    <source>
        <dbReference type="SAM" id="Phobius"/>
    </source>
</evidence>
<reference evidence="2" key="2">
    <citation type="journal article" date="2021" name="PeerJ">
        <title>Extensive microbial diversity within the chicken gut microbiome revealed by metagenomics and culture.</title>
        <authorList>
            <person name="Gilroy R."/>
            <person name="Ravi A."/>
            <person name="Getino M."/>
            <person name="Pursley I."/>
            <person name="Horton D.L."/>
            <person name="Alikhan N.F."/>
            <person name="Baker D."/>
            <person name="Gharbi K."/>
            <person name="Hall N."/>
            <person name="Watson M."/>
            <person name="Adriaenssens E.M."/>
            <person name="Foster-Nyarko E."/>
            <person name="Jarju S."/>
            <person name="Secka A."/>
            <person name="Antonio M."/>
            <person name="Oren A."/>
            <person name="Chaudhuri R.R."/>
            <person name="La Ragione R."/>
            <person name="Hildebrand F."/>
            <person name="Pallen M.J."/>
        </authorList>
    </citation>
    <scope>NUCLEOTIDE SEQUENCE</scope>
    <source>
        <strain evidence="2">8207</strain>
    </source>
</reference>
<dbReference type="AlphaFoldDB" id="A0A9D9DD99"/>
<comment type="caution">
    <text evidence="2">The sequence shown here is derived from an EMBL/GenBank/DDBJ whole genome shotgun (WGS) entry which is preliminary data.</text>
</comment>
<evidence type="ECO:0000313" key="3">
    <source>
        <dbReference type="Proteomes" id="UP000823630"/>
    </source>
</evidence>
<reference evidence="2" key="1">
    <citation type="submission" date="2020-10" db="EMBL/GenBank/DDBJ databases">
        <authorList>
            <person name="Gilroy R."/>
        </authorList>
    </citation>
    <scope>NUCLEOTIDE SEQUENCE</scope>
    <source>
        <strain evidence="2">8207</strain>
    </source>
</reference>
<accession>A0A9D9DD99</accession>
<keyword evidence="1" id="KW-1133">Transmembrane helix</keyword>
<keyword evidence="1" id="KW-0472">Membrane</keyword>
<gene>
    <name evidence="2" type="ORF">IAC69_04045</name>
</gene>
<dbReference type="EMBL" id="JADINC010000067">
    <property type="protein sequence ID" value="MBO8425619.1"/>
    <property type="molecule type" value="Genomic_DNA"/>
</dbReference>
<feature type="transmembrane region" description="Helical" evidence="1">
    <location>
        <begin position="6"/>
        <end position="26"/>
    </location>
</feature>
<organism evidence="2 3">
    <name type="scientific">Candidatus Enterousia avistercoris</name>
    <dbReference type="NCBI Taxonomy" id="2840788"/>
    <lineage>
        <taxon>Bacteria</taxon>
        <taxon>Pseudomonadati</taxon>
        <taxon>Pseudomonadota</taxon>
        <taxon>Alphaproteobacteria</taxon>
        <taxon>Candidatus Enterousia</taxon>
    </lineage>
</organism>
<keyword evidence="1" id="KW-0812">Transmembrane</keyword>
<name>A0A9D9DD99_9PROT</name>
<sequence>MKFKTLYHIGGVFIIGLVIGAGINLANLSHKKTEKKPVNAGKNIVCPTIKIQYDTIEITDDMLGRNRVIPAGVFKPKNGIIKLFYLKTTSTKKHVQNYCKQNNTQSILIRRHELEHARKANLTKNIFMFSPRIRGAIAMQNEIIAPAAEIIAAIDYQYKTGHPFPAYRGFVKDAVVDIINAANAQNMKWPIDFNNPKIATIVMQYSQKRFFDELGRGVYKTTVKNAICGHKTNEAYITNNLCDKNAPMFFRPEFCMWAPMWDFESIHGRTNIWFNADNKIKQDLLNKIDSVLNEFAGQNALFYKNVKIR</sequence>
<dbReference type="Proteomes" id="UP000823630">
    <property type="component" value="Unassembled WGS sequence"/>
</dbReference>
<proteinExistence type="predicted"/>